<proteinExistence type="predicted"/>
<sequence length="261" mass="28749">MGGRNEIVIGLGSKRRNFLFGRESDGEKECDAGGRGRCKVEEYLRHGVTEKASVVNHALQAEQEFITGYIWDRLAEANPEYFQVEEATAPGGGGSPPAAELERRLVPFTIPQVRYIVKHSGVFAVSVISAMRFSDEEVEEILRNTPLDKLAVAMTRFLDSDGFRRAQLQARAEMGLIPMAEDPYRSPIPGEKMLFLPVLTPPPPPAFMAAGETIFMPTPRAAAPHRQPPPLPIIPGPKLHVPRKITTYLTRAIGGHANDDE</sequence>
<dbReference type="AlphaFoldDB" id="A0A484KB64"/>
<keyword evidence="2" id="KW-1185">Reference proteome</keyword>
<dbReference type="Proteomes" id="UP000595140">
    <property type="component" value="Unassembled WGS sequence"/>
</dbReference>
<protein>
    <submittedName>
        <fullName evidence="1">Uncharacterized protein</fullName>
    </submittedName>
</protein>
<reference evidence="1 2" key="1">
    <citation type="submission" date="2018-04" db="EMBL/GenBank/DDBJ databases">
        <authorList>
            <person name="Vogel A."/>
        </authorList>
    </citation>
    <scope>NUCLEOTIDE SEQUENCE [LARGE SCALE GENOMIC DNA]</scope>
</reference>
<accession>A0A484KB64</accession>
<evidence type="ECO:0000313" key="2">
    <source>
        <dbReference type="Proteomes" id="UP000595140"/>
    </source>
</evidence>
<evidence type="ECO:0000313" key="1">
    <source>
        <dbReference type="EMBL" id="VFQ62108.1"/>
    </source>
</evidence>
<name>A0A484KB64_9ASTE</name>
<organism evidence="1 2">
    <name type="scientific">Cuscuta campestris</name>
    <dbReference type="NCBI Taxonomy" id="132261"/>
    <lineage>
        <taxon>Eukaryota</taxon>
        <taxon>Viridiplantae</taxon>
        <taxon>Streptophyta</taxon>
        <taxon>Embryophyta</taxon>
        <taxon>Tracheophyta</taxon>
        <taxon>Spermatophyta</taxon>
        <taxon>Magnoliopsida</taxon>
        <taxon>eudicotyledons</taxon>
        <taxon>Gunneridae</taxon>
        <taxon>Pentapetalae</taxon>
        <taxon>asterids</taxon>
        <taxon>lamiids</taxon>
        <taxon>Solanales</taxon>
        <taxon>Convolvulaceae</taxon>
        <taxon>Cuscuteae</taxon>
        <taxon>Cuscuta</taxon>
        <taxon>Cuscuta subgen. Grammica</taxon>
        <taxon>Cuscuta sect. Cleistogrammica</taxon>
    </lineage>
</organism>
<gene>
    <name evidence="1" type="ORF">CCAM_LOCUS3884</name>
</gene>
<dbReference type="EMBL" id="OOIL02000218">
    <property type="protein sequence ID" value="VFQ62108.1"/>
    <property type="molecule type" value="Genomic_DNA"/>
</dbReference>